<evidence type="ECO:0000313" key="2">
    <source>
        <dbReference type="Proteomes" id="UP001279642"/>
    </source>
</evidence>
<protein>
    <submittedName>
        <fullName evidence="1">Aromatic amino acid lyase</fullName>
    </submittedName>
</protein>
<name>A0ABU5E7N3_9PROT</name>
<gene>
    <name evidence="1" type="ORF">SMD27_03540</name>
</gene>
<organism evidence="1 2">
    <name type="scientific">Dongia soli</name>
    <dbReference type="NCBI Taxonomy" id="600628"/>
    <lineage>
        <taxon>Bacteria</taxon>
        <taxon>Pseudomonadati</taxon>
        <taxon>Pseudomonadota</taxon>
        <taxon>Alphaproteobacteria</taxon>
        <taxon>Rhodospirillales</taxon>
        <taxon>Dongiaceae</taxon>
        <taxon>Dongia</taxon>
    </lineage>
</organism>
<accession>A0ABU5E7N3</accession>
<comment type="caution">
    <text evidence="1">The sequence shown here is derived from an EMBL/GenBank/DDBJ whole genome shotgun (WGS) entry which is preliminary data.</text>
</comment>
<dbReference type="Gene3D" id="1.10.275.10">
    <property type="entry name" value="Fumarase/aspartase (N-terminal domain)"/>
    <property type="match status" value="1"/>
</dbReference>
<dbReference type="InterPro" id="IPR001106">
    <property type="entry name" value="Aromatic_Lyase"/>
</dbReference>
<dbReference type="Gene3D" id="1.20.200.10">
    <property type="entry name" value="Fumarase/aspartase (Central domain)"/>
    <property type="match status" value="1"/>
</dbReference>
<dbReference type="GO" id="GO:0016829">
    <property type="term" value="F:lyase activity"/>
    <property type="evidence" value="ECO:0007669"/>
    <property type="project" value="UniProtKB-KW"/>
</dbReference>
<reference evidence="1 2" key="1">
    <citation type="journal article" date="2016" name="Antonie Van Leeuwenhoek">
        <title>Dongia soli sp. nov., isolated from soil from Dokdo, Korea.</title>
        <authorList>
            <person name="Kim D.U."/>
            <person name="Lee H."/>
            <person name="Kim H."/>
            <person name="Kim S.G."/>
            <person name="Ka J.O."/>
        </authorList>
    </citation>
    <scope>NUCLEOTIDE SEQUENCE [LARGE SCALE GENOMIC DNA]</scope>
    <source>
        <strain evidence="1 2">D78</strain>
    </source>
</reference>
<dbReference type="SUPFAM" id="SSF48557">
    <property type="entry name" value="L-aspartase-like"/>
    <property type="match status" value="1"/>
</dbReference>
<dbReference type="InterPro" id="IPR024083">
    <property type="entry name" value="Fumarase/histidase_N"/>
</dbReference>
<evidence type="ECO:0000313" key="1">
    <source>
        <dbReference type="EMBL" id="MDY0881902.1"/>
    </source>
</evidence>
<dbReference type="Pfam" id="PF00221">
    <property type="entry name" value="Lyase_aromatic"/>
    <property type="match status" value="1"/>
</dbReference>
<keyword evidence="1" id="KW-0456">Lyase</keyword>
<dbReference type="RefSeq" id="WP_320506944.1">
    <property type="nucleotide sequence ID" value="NZ_JAXCLW010000001.1"/>
</dbReference>
<sequence length="508" mass="54346">MISAGLESKDMDGASSVIELDRTEDLTLEIYEAVVGGRAKVSVAPAALDRVTKRREQFLRHLDTGVICYGVNTGLGALAKQDLNAEEQAALPRQILFGRAAAIGAPFDAKIVRGALLIKLAHFLDGACAVTPELCTFLVARLNDGLTPYVPSEGLGMAGEIIALSHLAQVLIGEGFVLDAAGTPQPADIWYRNHGVTPYEPQPKEGLSLINGTALAPAYAYSLWQGLDRTLTQADLIAATSIEGLAAPLEAYDPLVGQLRREPGLNAATARLRDLLRDSEISRQAKQAPVSFRVIPQVHAAARYALDGLSAAIAAEFVSIGDNPVFVLDENEPEKSRLLHCGNFHAAALANAVDAAATAQMQIGLLAERRLHRLLDARISGLAPQLAKRPGLDAGLVTLHKAALGLTAELRSLAASPSVMHGESSFGQEDVMTMIFPALDRLGRIDRINRRVLAYELYAALVAVDAREAQPSFAIGELLTRARNVIPPYDGDRSYGPEIERLLALVFD</sequence>
<dbReference type="PANTHER" id="PTHR10362">
    <property type="entry name" value="HISTIDINE AMMONIA-LYASE"/>
    <property type="match status" value="1"/>
</dbReference>
<dbReference type="EMBL" id="JAXCLW010000001">
    <property type="protein sequence ID" value="MDY0881902.1"/>
    <property type="molecule type" value="Genomic_DNA"/>
</dbReference>
<keyword evidence="2" id="KW-1185">Reference proteome</keyword>
<dbReference type="InterPro" id="IPR008948">
    <property type="entry name" value="L-Aspartase-like"/>
</dbReference>
<dbReference type="Proteomes" id="UP001279642">
    <property type="component" value="Unassembled WGS sequence"/>
</dbReference>
<proteinExistence type="predicted"/>